<feature type="transmembrane region" description="Helical" evidence="1">
    <location>
        <begin position="76"/>
        <end position="97"/>
    </location>
</feature>
<reference evidence="2 3" key="1">
    <citation type="submission" date="2020-08" db="EMBL/GenBank/DDBJ databases">
        <title>Genomic Encyclopedia of Type Strains, Phase IV (KMG-IV): sequencing the most valuable type-strain genomes for metagenomic binning, comparative biology and taxonomic classification.</title>
        <authorList>
            <person name="Goeker M."/>
        </authorList>
    </citation>
    <scope>NUCLEOTIDE SEQUENCE [LARGE SCALE GENOMIC DNA]</scope>
    <source>
        <strain evidence="2 3">YIM 65646</strain>
    </source>
</reference>
<dbReference type="PANTHER" id="PTHR36840">
    <property type="entry name" value="BLL5714 PROTEIN"/>
    <property type="match status" value="1"/>
</dbReference>
<dbReference type="InterPro" id="IPR010640">
    <property type="entry name" value="Low_temperature_requirement_A"/>
</dbReference>
<keyword evidence="1" id="KW-0472">Membrane</keyword>
<feature type="transmembrane region" description="Helical" evidence="1">
    <location>
        <begin position="163"/>
        <end position="180"/>
    </location>
</feature>
<dbReference type="RefSeq" id="WP_184791689.1">
    <property type="nucleotide sequence ID" value="NZ_BONT01000060.1"/>
</dbReference>
<feature type="transmembrane region" description="Helical" evidence="1">
    <location>
        <begin position="297"/>
        <end position="319"/>
    </location>
</feature>
<keyword evidence="3" id="KW-1185">Reference proteome</keyword>
<feature type="transmembrane region" description="Helical" evidence="1">
    <location>
        <begin position="139"/>
        <end position="157"/>
    </location>
</feature>
<keyword evidence="1" id="KW-0812">Transmembrane</keyword>
<evidence type="ECO:0000313" key="2">
    <source>
        <dbReference type="EMBL" id="MBB6038842.1"/>
    </source>
</evidence>
<name>A0A841FZ92_9ACTN</name>
<feature type="transmembrane region" description="Helical" evidence="1">
    <location>
        <begin position="267"/>
        <end position="291"/>
    </location>
</feature>
<organism evidence="2 3">
    <name type="scientific">Phytomonospora endophytica</name>
    <dbReference type="NCBI Taxonomy" id="714109"/>
    <lineage>
        <taxon>Bacteria</taxon>
        <taxon>Bacillati</taxon>
        <taxon>Actinomycetota</taxon>
        <taxon>Actinomycetes</taxon>
        <taxon>Micromonosporales</taxon>
        <taxon>Micromonosporaceae</taxon>
        <taxon>Phytomonospora</taxon>
    </lineage>
</organism>
<feature type="transmembrane region" description="Helical" evidence="1">
    <location>
        <begin position="200"/>
        <end position="218"/>
    </location>
</feature>
<feature type="transmembrane region" description="Helical" evidence="1">
    <location>
        <begin position="16"/>
        <end position="33"/>
    </location>
</feature>
<feature type="transmembrane region" description="Helical" evidence="1">
    <location>
        <begin position="109"/>
        <end position="127"/>
    </location>
</feature>
<feature type="transmembrane region" description="Helical" evidence="1">
    <location>
        <begin position="355"/>
        <end position="375"/>
    </location>
</feature>
<feature type="transmembrane region" description="Helical" evidence="1">
    <location>
        <begin position="45"/>
        <end position="64"/>
    </location>
</feature>
<gene>
    <name evidence="2" type="ORF">HNR73_006728</name>
</gene>
<comment type="caution">
    <text evidence="2">The sequence shown here is derived from an EMBL/GenBank/DDBJ whole genome shotgun (WGS) entry which is preliminary data.</text>
</comment>
<dbReference type="EMBL" id="JACHGT010000018">
    <property type="protein sequence ID" value="MBB6038842.1"/>
    <property type="molecule type" value="Genomic_DNA"/>
</dbReference>
<keyword evidence="1" id="KW-1133">Transmembrane helix</keyword>
<dbReference type="Proteomes" id="UP000548476">
    <property type="component" value="Unassembled WGS sequence"/>
</dbReference>
<evidence type="ECO:0000313" key="3">
    <source>
        <dbReference type="Proteomes" id="UP000548476"/>
    </source>
</evidence>
<dbReference type="PANTHER" id="PTHR36840:SF1">
    <property type="entry name" value="BLL5714 PROTEIN"/>
    <property type="match status" value="1"/>
</dbReference>
<proteinExistence type="predicted"/>
<feature type="transmembrane region" description="Helical" evidence="1">
    <location>
        <begin position="224"/>
        <end position="246"/>
    </location>
</feature>
<accession>A0A841FZ92</accession>
<sequence>MSETTETAPRERRATWFELLFDLVFVAAVGQVAHRVVGHPTALELLVTAGLFVPLWWTWVIYTYQANRFDTDERGGHRLVALAGMFGICLVAVALPGVGSHGSDDLKFVAGYLLARAVPAVLYVLAGRTDPAALPIARRYATGSAVAAVGWIGGLFLPGGWQTAAWIAAMAVELALPFAAARPTNAVSHSVEHLKERFGLFTIIVIGEAILSVVAGLSGTSLDAAGGLTAVFAFVLAAGVWWIYFNTGSLREGTHDSMLSRQWLRHVFTYGHLPAQLGLALAGAGASVAIIDAPHALPGAIAGALFGGTGLYLLAILAVRVAFQHRLTRTTVVRGVAAIAALSLLWPATLMPAHLGVGLLALLVIAVAVAETRLAD</sequence>
<feature type="transmembrane region" description="Helical" evidence="1">
    <location>
        <begin position="331"/>
        <end position="349"/>
    </location>
</feature>
<protein>
    <submittedName>
        <fullName evidence="2">Low temperature requirement protein LtrA</fullName>
    </submittedName>
</protein>
<dbReference type="AlphaFoldDB" id="A0A841FZ92"/>
<dbReference type="Pfam" id="PF06772">
    <property type="entry name" value="LtrA"/>
    <property type="match status" value="1"/>
</dbReference>
<evidence type="ECO:0000256" key="1">
    <source>
        <dbReference type="SAM" id="Phobius"/>
    </source>
</evidence>